<name>A0ABR9R4K3_9FIRM</name>
<keyword evidence="3" id="KW-1185">Reference proteome</keyword>
<feature type="transmembrane region" description="Helical" evidence="1">
    <location>
        <begin position="136"/>
        <end position="154"/>
    </location>
</feature>
<gene>
    <name evidence="2" type="ORF">INF35_09790</name>
</gene>
<keyword evidence="1" id="KW-0812">Transmembrane</keyword>
<accession>A0ABR9R4K3</accession>
<dbReference type="Proteomes" id="UP000768567">
    <property type="component" value="Unassembled WGS sequence"/>
</dbReference>
<dbReference type="EMBL" id="JADCKC010000003">
    <property type="protein sequence ID" value="MBE5038073.1"/>
    <property type="molecule type" value="Genomic_DNA"/>
</dbReference>
<sequence>MRTAPCGQIGALPFGGALFVCSACLTVGQKTGRDGRHRARFVHCADGTGQGKYAILNREKLSCIAGQKRKGKFRMYFIKELLSWIQDTEKRASACTMATVLIVFLLPEIGLTVVFAMWLIHSIWAFFQNTDRTVRIIYAVLAIVLAIALAFRLFGGA</sequence>
<reference evidence="2 3" key="1">
    <citation type="submission" date="2020-10" db="EMBL/GenBank/DDBJ databases">
        <title>ChiBAC.</title>
        <authorList>
            <person name="Zenner C."/>
            <person name="Hitch T.C.A."/>
            <person name="Clavel T."/>
        </authorList>
    </citation>
    <scope>NUCLEOTIDE SEQUENCE [LARGE SCALE GENOMIC DNA]</scope>
    <source>
        <strain evidence="2 3">DSM 109015</strain>
    </source>
</reference>
<proteinExistence type="predicted"/>
<evidence type="ECO:0000313" key="2">
    <source>
        <dbReference type="EMBL" id="MBE5038073.1"/>
    </source>
</evidence>
<feature type="transmembrane region" description="Helical" evidence="1">
    <location>
        <begin position="100"/>
        <end position="124"/>
    </location>
</feature>
<organism evidence="2 3">
    <name type="scientific">Gemmiger gallinarum</name>
    <dbReference type="NCBI Taxonomy" id="2779354"/>
    <lineage>
        <taxon>Bacteria</taxon>
        <taxon>Bacillati</taxon>
        <taxon>Bacillota</taxon>
        <taxon>Clostridia</taxon>
        <taxon>Eubacteriales</taxon>
        <taxon>Gemmiger</taxon>
    </lineage>
</organism>
<keyword evidence="1" id="KW-0472">Membrane</keyword>
<keyword evidence="1" id="KW-1133">Transmembrane helix</keyword>
<comment type="caution">
    <text evidence="2">The sequence shown here is derived from an EMBL/GenBank/DDBJ whole genome shotgun (WGS) entry which is preliminary data.</text>
</comment>
<evidence type="ECO:0000256" key="1">
    <source>
        <dbReference type="SAM" id="Phobius"/>
    </source>
</evidence>
<protein>
    <submittedName>
        <fullName evidence="2">Uncharacterized protein</fullName>
    </submittedName>
</protein>
<evidence type="ECO:0000313" key="3">
    <source>
        <dbReference type="Proteomes" id="UP000768567"/>
    </source>
</evidence>